<comment type="caution">
    <text evidence="2">The sequence shown here is derived from an EMBL/GenBank/DDBJ whole genome shotgun (WGS) entry which is preliminary data.</text>
</comment>
<protein>
    <recommendedName>
        <fullName evidence="1">3-keto-alpha-glucoside-1,2-lyase/3-keto-2-hydroxy-glucal hydratase domain-containing protein</fullName>
    </recommendedName>
</protein>
<evidence type="ECO:0000313" key="2">
    <source>
        <dbReference type="EMBL" id="TWT68491.1"/>
    </source>
</evidence>
<sequence length="268" mass="29597">MCSIRVTKPPIIGMTDTRNLLVRGVATLCLLLTQGIAATFAEVPVNTLSEQEKADGWELLFDGVTSTGWRGINRPDFPTTGWVIASGELQCAADDGAESGNGGDIITVNKYSNFEMAWDWAMDSVGGNSGVKIFVLEGLDANPKHGVGLEYQILDDENHPWMLKGKMKPGDFRTVGSAYELYAAKNKTVMPLGQYNHSRIVSKGDHIEHWLNGVKVVQYQRGSDDFRKRVAESKSCDIKNYGEAAEGHILIQDHGSRVRFRNIKIRPL</sequence>
<dbReference type="AlphaFoldDB" id="A0A5C5Y1I7"/>
<accession>A0A5C5Y1I7</accession>
<organism evidence="2 3">
    <name type="scientific">Crateriforma conspicua</name>
    <dbReference type="NCBI Taxonomy" id="2527996"/>
    <lineage>
        <taxon>Bacteria</taxon>
        <taxon>Pseudomonadati</taxon>
        <taxon>Planctomycetota</taxon>
        <taxon>Planctomycetia</taxon>
        <taxon>Planctomycetales</taxon>
        <taxon>Planctomycetaceae</taxon>
        <taxon>Crateriforma</taxon>
    </lineage>
</organism>
<keyword evidence="3" id="KW-1185">Reference proteome</keyword>
<feature type="domain" description="3-keto-alpha-glucoside-1,2-lyase/3-keto-2-hydroxy-glucal hydratase" evidence="1">
    <location>
        <begin position="56"/>
        <end position="266"/>
    </location>
</feature>
<gene>
    <name evidence="2" type="ORF">Pan14r_07360</name>
</gene>
<evidence type="ECO:0000259" key="1">
    <source>
        <dbReference type="Pfam" id="PF06439"/>
    </source>
</evidence>
<reference evidence="2 3" key="1">
    <citation type="submission" date="2019-02" db="EMBL/GenBank/DDBJ databases">
        <title>Deep-cultivation of Planctomycetes and their phenomic and genomic characterization uncovers novel biology.</title>
        <authorList>
            <person name="Wiegand S."/>
            <person name="Jogler M."/>
            <person name="Boedeker C."/>
            <person name="Pinto D."/>
            <person name="Vollmers J."/>
            <person name="Rivas-Marin E."/>
            <person name="Kohn T."/>
            <person name="Peeters S.H."/>
            <person name="Heuer A."/>
            <person name="Rast P."/>
            <person name="Oberbeckmann S."/>
            <person name="Bunk B."/>
            <person name="Jeske O."/>
            <person name="Meyerdierks A."/>
            <person name="Storesund J.E."/>
            <person name="Kallscheuer N."/>
            <person name="Luecker S."/>
            <person name="Lage O.M."/>
            <person name="Pohl T."/>
            <person name="Merkel B.J."/>
            <person name="Hornburger P."/>
            <person name="Mueller R.-W."/>
            <person name="Bruemmer F."/>
            <person name="Labrenz M."/>
            <person name="Spormann A.M."/>
            <person name="Op Den Camp H."/>
            <person name="Overmann J."/>
            <person name="Amann R."/>
            <person name="Jetten M.S.M."/>
            <person name="Mascher T."/>
            <person name="Medema M.H."/>
            <person name="Devos D.P."/>
            <person name="Kaster A.-K."/>
            <person name="Ovreas L."/>
            <person name="Rohde M."/>
            <person name="Galperin M.Y."/>
            <person name="Jogler C."/>
        </authorList>
    </citation>
    <scope>NUCLEOTIDE SEQUENCE [LARGE SCALE GENOMIC DNA]</scope>
    <source>
        <strain evidence="2 3">Pan14r</strain>
    </source>
</reference>
<dbReference type="InterPro" id="IPR010496">
    <property type="entry name" value="AL/BT2_dom"/>
</dbReference>
<dbReference type="EMBL" id="SJPL01000001">
    <property type="protein sequence ID" value="TWT68491.1"/>
    <property type="molecule type" value="Genomic_DNA"/>
</dbReference>
<name>A0A5C5Y1I7_9PLAN</name>
<proteinExistence type="predicted"/>
<evidence type="ECO:0000313" key="3">
    <source>
        <dbReference type="Proteomes" id="UP000317238"/>
    </source>
</evidence>
<dbReference type="Proteomes" id="UP000317238">
    <property type="component" value="Unassembled WGS sequence"/>
</dbReference>
<dbReference type="GO" id="GO:0016787">
    <property type="term" value="F:hydrolase activity"/>
    <property type="evidence" value="ECO:0007669"/>
    <property type="project" value="InterPro"/>
</dbReference>
<dbReference type="Pfam" id="PF06439">
    <property type="entry name" value="3keto-disac_hyd"/>
    <property type="match status" value="1"/>
</dbReference>
<dbReference type="Gene3D" id="2.60.120.560">
    <property type="entry name" value="Exo-inulinase, domain 1"/>
    <property type="match status" value="1"/>
</dbReference>